<dbReference type="InterPro" id="IPR043502">
    <property type="entry name" value="DNA/RNA_pol_sf"/>
</dbReference>
<comment type="caution">
    <text evidence="2">The sequence shown here is derived from an EMBL/GenBank/DDBJ whole genome shotgun (WGS) entry which is preliminary data.</text>
</comment>
<sequence length="571" mass="64118">MGILETRIREVNSATIIRRRFGGLAVFCCYSVHRNGRIWIVWNPRTTTVYPLSIHPQFIHCRILHHGSHSAFHCTFVYAFNDPSARLALWDALVSLSAPVQEWVVLGDFNVIRDISERISSSLPNLDDILVFNSCILNCGLTDLQSSGCEFSWTNKQDGIDRVWCKLDREMVNGAWLSKYSSSSAQFLPAGVSDHSPVLVKIMAADAHPRRFSFLNCWVTMPGYHPLVQAKWAIPVSGSSFYKLFARLKNVRYGLTGFHKSSTSGLQGRLSTAKAALDASSMALMGQHSCPTLFQKHKDDLNHYLKLKKAELSMLSQKAKADGIINNDNNTNVFYARIKERHHSQVIGEIIDHQGVLRTGSDQVIEGFISYYQHLLGNSVEVHALDKSVIAADACVSLSEWPSLIKAVSDEEIKAALFSIDPQSSPGADGFSSGFFISSWELVGLDLCRAVREFFRTSHLPKQVNTTLLTLVPKKKVVQSVQDFRPIACCSVLYKIISKVLANRLQPLLPLLVGQEQAAFIKGRNIFDNILLSQHLVKNYTRKFLTPRCLIKVDIRKDFDTLQWSFITDML</sequence>
<evidence type="ECO:0000313" key="2">
    <source>
        <dbReference type="EMBL" id="KAK9706462.1"/>
    </source>
</evidence>
<organism evidence="2 3">
    <name type="scientific">Saponaria officinalis</name>
    <name type="common">Common soapwort</name>
    <name type="synonym">Lychnis saponaria</name>
    <dbReference type="NCBI Taxonomy" id="3572"/>
    <lineage>
        <taxon>Eukaryota</taxon>
        <taxon>Viridiplantae</taxon>
        <taxon>Streptophyta</taxon>
        <taxon>Embryophyta</taxon>
        <taxon>Tracheophyta</taxon>
        <taxon>Spermatophyta</taxon>
        <taxon>Magnoliopsida</taxon>
        <taxon>eudicotyledons</taxon>
        <taxon>Gunneridae</taxon>
        <taxon>Pentapetalae</taxon>
        <taxon>Caryophyllales</taxon>
        <taxon>Caryophyllaceae</taxon>
        <taxon>Caryophylleae</taxon>
        <taxon>Saponaria</taxon>
    </lineage>
</organism>
<dbReference type="Gene3D" id="3.60.10.10">
    <property type="entry name" value="Endonuclease/exonuclease/phosphatase"/>
    <property type="match status" value="1"/>
</dbReference>
<dbReference type="SUPFAM" id="SSF56219">
    <property type="entry name" value="DNase I-like"/>
    <property type="match status" value="1"/>
</dbReference>
<evidence type="ECO:0000313" key="3">
    <source>
        <dbReference type="Proteomes" id="UP001443914"/>
    </source>
</evidence>
<reference evidence="2" key="1">
    <citation type="submission" date="2024-03" db="EMBL/GenBank/DDBJ databases">
        <title>WGS assembly of Saponaria officinalis var. Norfolk2.</title>
        <authorList>
            <person name="Jenkins J."/>
            <person name="Shu S."/>
            <person name="Grimwood J."/>
            <person name="Barry K."/>
            <person name="Goodstein D."/>
            <person name="Schmutz J."/>
            <person name="Leebens-Mack J."/>
            <person name="Osbourn A."/>
        </authorList>
    </citation>
    <scope>NUCLEOTIDE SEQUENCE [LARGE SCALE GENOMIC DNA]</scope>
    <source>
        <strain evidence="2">JIC</strain>
    </source>
</reference>
<gene>
    <name evidence="2" type="ORF">RND81_07G126700</name>
</gene>
<dbReference type="PANTHER" id="PTHR33710">
    <property type="entry name" value="BNAC02G09200D PROTEIN"/>
    <property type="match status" value="1"/>
</dbReference>
<dbReference type="AlphaFoldDB" id="A0AAW1JQE8"/>
<feature type="domain" description="Reverse transcriptase" evidence="1">
    <location>
        <begin position="472"/>
        <end position="567"/>
    </location>
</feature>
<dbReference type="SUPFAM" id="SSF56672">
    <property type="entry name" value="DNA/RNA polymerases"/>
    <property type="match status" value="1"/>
</dbReference>
<accession>A0AAW1JQE8</accession>
<keyword evidence="3" id="KW-1185">Reference proteome</keyword>
<dbReference type="Proteomes" id="UP001443914">
    <property type="component" value="Unassembled WGS sequence"/>
</dbReference>
<dbReference type="InterPro" id="IPR000477">
    <property type="entry name" value="RT_dom"/>
</dbReference>
<dbReference type="PANTHER" id="PTHR33710:SF64">
    <property type="entry name" value="ENDONUCLEASE_EXONUCLEASE_PHOSPHATASE DOMAIN-CONTAINING PROTEIN"/>
    <property type="match status" value="1"/>
</dbReference>
<proteinExistence type="predicted"/>
<dbReference type="EMBL" id="JBDFQZ010000007">
    <property type="protein sequence ID" value="KAK9706462.1"/>
    <property type="molecule type" value="Genomic_DNA"/>
</dbReference>
<protein>
    <recommendedName>
        <fullName evidence="1">Reverse transcriptase domain-containing protein</fullName>
    </recommendedName>
</protein>
<dbReference type="InterPro" id="IPR036691">
    <property type="entry name" value="Endo/exonu/phosph_ase_sf"/>
</dbReference>
<dbReference type="Pfam" id="PF00078">
    <property type="entry name" value="RVT_1"/>
    <property type="match status" value="1"/>
</dbReference>
<evidence type="ECO:0000259" key="1">
    <source>
        <dbReference type="Pfam" id="PF00078"/>
    </source>
</evidence>
<name>A0AAW1JQE8_SAPOF</name>